<dbReference type="AlphaFoldDB" id="N1Q097"/>
<accession>N1Q097</accession>
<evidence type="ECO:0000313" key="2">
    <source>
        <dbReference type="Proteomes" id="UP000016933"/>
    </source>
</evidence>
<organism evidence="1 2">
    <name type="scientific">Dothistroma septosporum (strain NZE10 / CBS 128990)</name>
    <name type="common">Red band needle blight fungus</name>
    <name type="synonym">Mycosphaerella pini</name>
    <dbReference type="NCBI Taxonomy" id="675120"/>
    <lineage>
        <taxon>Eukaryota</taxon>
        <taxon>Fungi</taxon>
        <taxon>Dikarya</taxon>
        <taxon>Ascomycota</taxon>
        <taxon>Pezizomycotina</taxon>
        <taxon>Dothideomycetes</taxon>
        <taxon>Dothideomycetidae</taxon>
        <taxon>Mycosphaerellales</taxon>
        <taxon>Mycosphaerellaceae</taxon>
        <taxon>Dothistroma</taxon>
    </lineage>
</organism>
<reference evidence="1 2" key="2">
    <citation type="journal article" date="2012" name="PLoS Pathog.">
        <title>Diverse lifestyles and strategies of plant pathogenesis encoded in the genomes of eighteen Dothideomycetes fungi.</title>
        <authorList>
            <person name="Ohm R.A."/>
            <person name="Feau N."/>
            <person name="Henrissat B."/>
            <person name="Schoch C.L."/>
            <person name="Horwitz B.A."/>
            <person name="Barry K.W."/>
            <person name="Condon B.J."/>
            <person name="Copeland A.C."/>
            <person name="Dhillon B."/>
            <person name="Glaser F."/>
            <person name="Hesse C.N."/>
            <person name="Kosti I."/>
            <person name="LaButti K."/>
            <person name="Lindquist E.A."/>
            <person name="Lucas S."/>
            <person name="Salamov A.A."/>
            <person name="Bradshaw R.E."/>
            <person name="Ciuffetti L."/>
            <person name="Hamelin R.C."/>
            <person name="Kema G.H.J."/>
            <person name="Lawrence C."/>
            <person name="Scott J.A."/>
            <person name="Spatafora J.W."/>
            <person name="Turgeon B.G."/>
            <person name="de Wit P.J.G.M."/>
            <person name="Zhong S."/>
            <person name="Goodwin S.B."/>
            <person name="Grigoriev I.V."/>
        </authorList>
    </citation>
    <scope>NUCLEOTIDE SEQUENCE [LARGE SCALE GENOMIC DNA]</scope>
    <source>
        <strain evidence="2">NZE10 / CBS 128990</strain>
    </source>
</reference>
<dbReference type="EMBL" id="KB446536">
    <property type="protein sequence ID" value="EME47909.1"/>
    <property type="molecule type" value="Genomic_DNA"/>
</dbReference>
<dbReference type="Proteomes" id="UP000016933">
    <property type="component" value="Unassembled WGS sequence"/>
</dbReference>
<name>N1Q097_DOTSN</name>
<keyword evidence="2" id="KW-1185">Reference proteome</keyword>
<evidence type="ECO:0000313" key="1">
    <source>
        <dbReference type="EMBL" id="EME47909.1"/>
    </source>
</evidence>
<proteinExistence type="predicted"/>
<gene>
    <name evidence="1" type="ORF">DOTSEDRAFT_69743</name>
</gene>
<reference evidence="2" key="1">
    <citation type="journal article" date="2012" name="PLoS Genet.">
        <title>The genomes of the fungal plant pathogens Cladosporium fulvum and Dothistroma septosporum reveal adaptation to different hosts and lifestyles but also signatures of common ancestry.</title>
        <authorList>
            <person name="de Wit P.J.G.M."/>
            <person name="van der Burgt A."/>
            <person name="Oekmen B."/>
            <person name="Stergiopoulos I."/>
            <person name="Abd-Elsalam K.A."/>
            <person name="Aerts A.L."/>
            <person name="Bahkali A.H."/>
            <person name="Beenen H.G."/>
            <person name="Chettri P."/>
            <person name="Cox M.P."/>
            <person name="Datema E."/>
            <person name="de Vries R.P."/>
            <person name="Dhillon B."/>
            <person name="Ganley A.R."/>
            <person name="Griffiths S.A."/>
            <person name="Guo Y."/>
            <person name="Hamelin R.C."/>
            <person name="Henrissat B."/>
            <person name="Kabir M.S."/>
            <person name="Jashni M.K."/>
            <person name="Kema G."/>
            <person name="Klaubauf S."/>
            <person name="Lapidus A."/>
            <person name="Levasseur A."/>
            <person name="Lindquist E."/>
            <person name="Mehrabi R."/>
            <person name="Ohm R.A."/>
            <person name="Owen T.J."/>
            <person name="Salamov A."/>
            <person name="Schwelm A."/>
            <person name="Schijlen E."/>
            <person name="Sun H."/>
            <person name="van den Burg H.A."/>
            <person name="van Ham R.C.H.J."/>
            <person name="Zhang S."/>
            <person name="Goodwin S.B."/>
            <person name="Grigoriev I.V."/>
            <person name="Collemare J."/>
            <person name="Bradshaw R.E."/>
        </authorList>
    </citation>
    <scope>NUCLEOTIDE SEQUENCE [LARGE SCALE GENOMIC DNA]</scope>
    <source>
        <strain evidence="2">NZE10 / CBS 128990</strain>
    </source>
</reference>
<protein>
    <submittedName>
        <fullName evidence="1">Uncharacterized protein</fullName>
    </submittedName>
</protein>
<sequence>MSVASSTSSHCSRSTRIRRRLVATIIGSITDELTKGQRHGLWAATDYVLLINDHLMTMLDRDVCRETFNPRYCLPLRKP</sequence>
<dbReference type="HOGENOM" id="CLU_2605996_0_0_1"/>